<evidence type="ECO:0000256" key="1">
    <source>
        <dbReference type="SAM" id="Phobius"/>
    </source>
</evidence>
<comment type="caution">
    <text evidence="2">The sequence shown here is derived from an EMBL/GenBank/DDBJ whole genome shotgun (WGS) entry which is preliminary data.</text>
</comment>
<feature type="transmembrane region" description="Helical" evidence="1">
    <location>
        <begin position="21"/>
        <end position="39"/>
    </location>
</feature>
<keyword evidence="1" id="KW-0472">Membrane</keyword>
<organism evidence="2 3">
    <name type="scientific">Streptomyces silvensis</name>
    <dbReference type="NCBI Taxonomy" id="1765722"/>
    <lineage>
        <taxon>Bacteria</taxon>
        <taxon>Bacillati</taxon>
        <taxon>Actinomycetota</taxon>
        <taxon>Actinomycetes</taxon>
        <taxon>Kitasatosporales</taxon>
        <taxon>Streptomycetaceae</taxon>
        <taxon>Streptomyces</taxon>
    </lineage>
</organism>
<keyword evidence="1" id="KW-1133">Transmembrane helix</keyword>
<proteinExistence type="predicted"/>
<dbReference type="Proteomes" id="UP000054804">
    <property type="component" value="Unassembled WGS sequence"/>
</dbReference>
<dbReference type="AlphaFoldDB" id="A0A0W7XA44"/>
<sequence>MADDRTVPDRVKDRWAQFEPALTRLLLLGAFSLSLLAQFVTPVGDALEGKVYLGGALFTLVGYVLYDAVRDLRSTLQPAARQEVRAADLGQHFTEALASDPRIDAVGFTGETVVEQLKLCLERRDVRGHPQVRLRIIVPDFGRPMEVPGQIVGGKAEDDPDLRLELGEKVRGYAYAMRALDRRLRHDRRGELDAEFRVLHISPFLKFCLIGRDELFDGIYDQVVRGPASHPPEREVLDLMGYDALLTHWHIDSGAAAREKIRQRGLLFDTLWGVARPLDPGG</sequence>
<reference evidence="2 3" key="1">
    <citation type="submission" date="2015-12" db="EMBL/GenBank/DDBJ databases">
        <title>Draft genome sequence of Streptomyces silvensis ATCC 53525, a producer of novel hormone antagonists.</title>
        <authorList>
            <person name="Johnston C.W."/>
            <person name="Li Y."/>
            <person name="Magarvey N.A."/>
        </authorList>
    </citation>
    <scope>NUCLEOTIDE SEQUENCE [LARGE SCALE GENOMIC DNA]</scope>
    <source>
        <strain evidence="2 3">ATCC 53525</strain>
    </source>
</reference>
<keyword evidence="1" id="KW-0812">Transmembrane</keyword>
<evidence type="ECO:0000313" key="3">
    <source>
        <dbReference type="Proteomes" id="UP000054804"/>
    </source>
</evidence>
<name>A0A0W7XA44_9ACTN</name>
<gene>
    <name evidence="2" type="ORF">AT728_05775</name>
</gene>
<keyword evidence="3" id="KW-1185">Reference proteome</keyword>
<dbReference type="EMBL" id="LOCL01000026">
    <property type="protein sequence ID" value="KUF19836.1"/>
    <property type="molecule type" value="Genomic_DNA"/>
</dbReference>
<protein>
    <submittedName>
        <fullName evidence="2">Uncharacterized protein</fullName>
    </submittedName>
</protein>
<evidence type="ECO:0000313" key="2">
    <source>
        <dbReference type="EMBL" id="KUF19836.1"/>
    </source>
</evidence>
<dbReference type="STRING" id="1765722.AT728_05775"/>
<accession>A0A0W7XA44</accession>